<proteinExistence type="inferred from homology"/>
<evidence type="ECO:0000256" key="1">
    <source>
        <dbReference type="ARBA" id="ARBA00009437"/>
    </source>
</evidence>
<dbReference type="PANTHER" id="PTHR30118:SF15">
    <property type="entry name" value="TRANSCRIPTIONAL REGULATORY PROTEIN"/>
    <property type="match status" value="1"/>
</dbReference>
<dbReference type="InterPro" id="IPR050389">
    <property type="entry name" value="LysR-type_TF"/>
</dbReference>
<dbReference type="SUPFAM" id="SSF53850">
    <property type="entry name" value="Periplasmic binding protein-like II"/>
    <property type="match status" value="1"/>
</dbReference>
<dbReference type="InterPro" id="IPR036390">
    <property type="entry name" value="WH_DNA-bd_sf"/>
</dbReference>
<dbReference type="Proteomes" id="UP001549320">
    <property type="component" value="Unassembled WGS sequence"/>
</dbReference>
<keyword evidence="4" id="KW-0804">Transcription</keyword>
<name>A0ABV2Q8Y9_9BURK</name>
<gene>
    <name evidence="6" type="ORF">ABIE13_002619</name>
</gene>
<dbReference type="CDD" id="cd08459">
    <property type="entry name" value="PBP2_DntR_NahR_LinR_like"/>
    <property type="match status" value="1"/>
</dbReference>
<dbReference type="InterPro" id="IPR005119">
    <property type="entry name" value="LysR_subst-bd"/>
</dbReference>
<keyword evidence="7" id="KW-1185">Reference proteome</keyword>
<dbReference type="Gene3D" id="3.40.190.10">
    <property type="entry name" value="Periplasmic binding protein-like II"/>
    <property type="match status" value="2"/>
</dbReference>
<evidence type="ECO:0000313" key="7">
    <source>
        <dbReference type="Proteomes" id="UP001549320"/>
    </source>
</evidence>
<evidence type="ECO:0000256" key="4">
    <source>
        <dbReference type="ARBA" id="ARBA00023163"/>
    </source>
</evidence>
<dbReference type="SUPFAM" id="SSF46785">
    <property type="entry name" value="Winged helix' DNA-binding domain"/>
    <property type="match status" value="1"/>
</dbReference>
<dbReference type="Pfam" id="PF03466">
    <property type="entry name" value="LysR_substrate"/>
    <property type="match status" value="1"/>
</dbReference>
<dbReference type="InterPro" id="IPR036388">
    <property type="entry name" value="WH-like_DNA-bd_sf"/>
</dbReference>
<dbReference type="PRINTS" id="PR00039">
    <property type="entry name" value="HTHLYSR"/>
</dbReference>
<evidence type="ECO:0000256" key="2">
    <source>
        <dbReference type="ARBA" id="ARBA00023015"/>
    </source>
</evidence>
<organism evidence="6 7">
    <name type="scientific">Ottowia thiooxydans</name>
    <dbReference type="NCBI Taxonomy" id="219182"/>
    <lineage>
        <taxon>Bacteria</taxon>
        <taxon>Pseudomonadati</taxon>
        <taxon>Pseudomonadota</taxon>
        <taxon>Betaproteobacteria</taxon>
        <taxon>Burkholderiales</taxon>
        <taxon>Comamonadaceae</taxon>
        <taxon>Ottowia</taxon>
    </lineage>
</organism>
<dbReference type="PANTHER" id="PTHR30118">
    <property type="entry name" value="HTH-TYPE TRANSCRIPTIONAL REGULATOR LEUO-RELATED"/>
    <property type="match status" value="1"/>
</dbReference>
<comment type="caution">
    <text evidence="6">The sequence shown here is derived from an EMBL/GenBank/DDBJ whole genome shotgun (WGS) entry which is preliminary data.</text>
</comment>
<evidence type="ECO:0000259" key="5">
    <source>
        <dbReference type="PROSITE" id="PS50931"/>
    </source>
</evidence>
<feature type="domain" description="HTH lysR-type" evidence="5">
    <location>
        <begin position="28"/>
        <end position="85"/>
    </location>
</feature>
<comment type="similarity">
    <text evidence="1">Belongs to the LysR transcriptional regulatory family.</text>
</comment>
<evidence type="ECO:0000256" key="3">
    <source>
        <dbReference type="ARBA" id="ARBA00023125"/>
    </source>
</evidence>
<dbReference type="Pfam" id="PF00126">
    <property type="entry name" value="HTH_1"/>
    <property type="match status" value="1"/>
</dbReference>
<protein>
    <submittedName>
        <fullName evidence="6">DNA-binding transcriptional LysR family regulator</fullName>
    </submittedName>
</protein>
<dbReference type="GO" id="GO:0003677">
    <property type="term" value="F:DNA binding"/>
    <property type="evidence" value="ECO:0007669"/>
    <property type="project" value="UniProtKB-KW"/>
</dbReference>
<dbReference type="Gene3D" id="1.10.10.10">
    <property type="entry name" value="Winged helix-like DNA-binding domain superfamily/Winged helix DNA-binding domain"/>
    <property type="match status" value="1"/>
</dbReference>
<dbReference type="PROSITE" id="PS50931">
    <property type="entry name" value="HTH_LYSR"/>
    <property type="match status" value="1"/>
</dbReference>
<dbReference type="InterPro" id="IPR000847">
    <property type="entry name" value="LysR_HTH_N"/>
</dbReference>
<keyword evidence="3 6" id="KW-0238">DNA-binding</keyword>
<accession>A0ABV2Q8Y9</accession>
<reference evidence="6 7" key="1">
    <citation type="submission" date="2024-06" db="EMBL/GenBank/DDBJ databases">
        <title>Sorghum-associated microbial communities from plants grown in Nebraska, USA.</title>
        <authorList>
            <person name="Schachtman D."/>
        </authorList>
    </citation>
    <scope>NUCLEOTIDE SEQUENCE [LARGE SCALE GENOMIC DNA]</scope>
    <source>
        <strain evidence="6 7">2709</strain>
    </source>
</reference>
<sequence>MNPIHLVDNRAPRKARWRTMENHNRSLVSIQQLRCFESIYRLRSITRAASELGLTQPALSKALASLRTEFRDQLFVRTPSHMEATTQADRMIQSVRKALHIVDVDLRAGTTFDPRVARRGFTLCCSDLGTLVLAPSLLAYFRANAPHVRLRVVPPVQIDMALGLAQGEIDLVIGAFPELSSDVYQQVLFSDTYSCLVSAQHPRIGKAITLEQFVSEYHVVASATRSGHQHSAVERRIIELCGADGIAVRVPSFLEAPPLVERTDFLLTMPTVSAKHFARPRVLRLVDCPLDIRPLEVRQYWHQRTHHDSAHLWLRTLVFELFGRSRASNGLPFSN</sequence>
<evidence type="ECO:0000313" key="6">
    <source>
        <dbReference type="EMBL" id="MET4577508.1"/>
    </source>
</evidence>
<keyword evidence="2" id="KW-0805">Transcription regulation</keyword>
<dbReference type="EMBL" id="JBEPSH010000005">
    <property type="protein sequence ID" value="MET4577508.1"/>
    <property type="molecule type" value="Genomic_DNA"/>
</dbReference>